<name>A0ACB0M1P8_TRIPR</name>
<protein>
    <submittedName>
        <fullName evidence="1">Uncharacterized protein</fullName>
    </submittedName>
</protein>
<proteinExistence type="predicted"/>
<organism evidence="1 2">
    <name type="scientific">Trifolium pratense</name>
    <name type="common">Red clover</name>
    <dbReference type="NCBI Taxonomy" id="57577"/>
    <lineage>
        <taxon>Eukaryota</taxon>
        <taxon>Viridiplantae</taxon>
        <taxon>Streptophyta</taxon>
        <taxon>Embryophyta</taxon>
        <taxon>Tracheophyta</taxon>
        <taxon>Spermatophyta</taxon>
        <taxon>Magnoliopsida</taxon>
        <taxon>eudicotyledons</taxon>
        <taxon>Gunneridae</taxon>
        <taxon>Pentapetalae</taxon>
        <taxon>rosids</taxon>
        <taxon>fabids</taxon>
        <taxon>Fabales</taxon>
        <taxon>Fabaceae</taxon>
        <taxon>Papilionoideae</taxon>
        <taxon>50 kb inversion clade</taxon>
        <taxon>NPAAA clade</taxon>
        <taxon>Hologalegina</taxon>
        <taxon>IRL clade</taxon>
        <taxon>Trifolieae</taxon>
        <taxon>Trifolium</taxon>
    </lineage>
</organism>
<sequence length="631" mass="69952">MKINNKTQNVRCGAKKQRHTNKLFGVFNGGGAAAVKFLKKSKKREKVRSLSAVSSITTPISQMGCRVSEKQQQQHTKRFKIPNNFMNGCYGASVPRKLRSAMKKRGRESILLDTEKVNHKINEIESPEKDNVKKSKVIIKQEISQNWSQREVSASITKDEEEVAETLYTMAAMFPHSDSISKKLDGESLIVNSSVLRDVKENANATLEASVIGQGASLCPESCLTGEASKITSLNETVISQESSETAKLLGESHGITPTIHIRTKAETVNRECRNKVALHDSELCLAMGLNITGQSQISRCDPFTFQARNVDSKQKHHLIKEHIKNESLALWPDLSSVSSAVSHKRFRKRCATHVYISHTIRSIESVKQGVIKESKLLECRETRAPEGSKRGVSLEVHNLNGVASATVKNPSESKNSILLQQCHYDERSHAAPTSGAYGPQKQSFNFLSLSTGNNGLSVQSNNYNKVGSRMEPLSNLQVPYFQSLAHQQIVPIPTHQSRYASTVYLDQLTVVGPQLRLQQPHYYGNQLCGTQYSSTSNTGKQKHQNFWGMQEAAQGSSSVNCNIMRTQNPIWQSGRNDSSAMGPCAQAIFTNNPVSQEIFGSNITSITGRQLQLISPIQNKWAKSSSQFYM</sequence>
<comment type="caution">
    <text evidence="1">The sequence shown here is derived from an EMBL/GenBank/DDBJ whole genome shotgun (WGS) entry which is preliminary data.</text>
</comment>
<reference evidence="1" key="1">
    <citation type="submission" date="2023-10" db="EMBL/GenBank/DDBJ databases">
        <authorList>
            <person name="Rodriguez Cubillos JULIANA M."/>
            <person name="De Vega J."/>
        </authorList>
    </citation>
    <scope>NUCLEOTIDE SEQUENCE</scope>
</reference>
<evidence type="ECO:0000313" key="1">
    <source>
        <dbReference type="EMBL" id="CAJ2675757.1"/>
    </source>
</evidence>
<gene>
    <name evidence="1" type="ORF">MILVUS5_LOCUS38704</name>
</gene>
<dbReference type="Proteomes" id="UP001177021">
    <property type="component" value="Unassembled WGS sequence"/>
</dbReference>
<evidence type="ECO:0000313" key="2">
    <source>
        <dbReference type="Proteomes" id="UP001177021"/>
    </source>
</evidence>
<keyword evidence="2" id="KW-1185">Reference proteome</keyword>
<dbReference type="EMBL" id="CASHSV030000716">
    <property type="protein sequence ID" value="CAJ2675757.1"/>
    <property type="molecule type" value="Genomic_DNA"/>
</dbReference>
<accession>A0ACB0M1P8</accession>